<keyword evidence="3" id="KW-1185">Reference proteome</keyword>
<dbReference type="Gene3D" id="1.20.1280.50">
    <property type="match status" value="1"/>
</dbReference>
<name>A0ABR2CIZ0_9ROSI</name>
<feature type="domain" description="F-box" evidence="1">
    <location>
        <begin position="1"/>
        <end position="43"/>
    </location>
</feature>
<dbReference type="InterPro" id="IPR050796">
    <property type="entry name" value="SCF_F-box_component"/>
</dbReference>
<comment type="caution">
    <text evidence="2">The sequence shown here is derived from an EMBL/GenBank/DDBJ whole genome shotgun (WGS) entry which is preliminary data.</text>
</comment>
<gene>
    <name evidence="2" type="ORF">V6N12_025625</name>
</gene>
<evidence type="ECO:0000313" key="3">
    <source>
        <dbReference type="Proteomes" id="UP001472677"/>
    </source>
</evidence>
<dbReference type="EMBL" id="JBBPBM010000051">
    <property type="protein sequence ID" value="KAK8519592.1"/>
    <property type="molecule type" value="Genomic_DNA"/>
</dbReference>
<organism evidence="2 3">
    <name type="scientific">Hibiscus sabdariffa</name>
    <name type="common">roselle</name>
    <dbReference type="NCBI Taxonomy" id="183260"/>
    <lineage>
        <taxon>Eukaryota</taxon>
        <taxon>Viridiplantae</taxon>
        <taxon>Streptophyta</taxon>
        <taxon>Embryophyta</taxon>
        <taxon>Tracheophyta</taxon>
        <taxon>Spermatophyta</taxon>
        <taxon>Magnoliopsida</taxon>
        <taxon>eudicotyledons</taxon>
        <taxon>Gunneridae</taxon>
        <taxon>Pentapetalae</taxon>
        <taxon>rosids</taxon>
        <taxon>malvids</taxon>
        <taxon>Malvales</taxon>
        <taxon>Malvaceae</taxon>
        <taxon>Malvoideae</taxon>
        <taxon>Hibiscus</taxon>
    </lineage>
</organism>
<dbReference type="CDD" id="cd22157">
    <property type="entry name" value="F-box_AtFBW1-like"/>
    <property type="match status" value="1"/>
</dbReference>
<evidence type="ECO:0000313" key="2">
    <source>
        <dbReference type="EMBL" id="KAK8519592.1"/>
    </source>
</evidence>
<dbReference type="PANTHER" id="PTHR31672:SF13">
    <property type="entry name" value="F-BOX PROTEIN CPR30-LIKE"/>
    <property type="match status" value="1"/>
</dbReference>
<sequence length="199" mass="22996">MEAFPQEVVANILSRLPLKYLLQLQCVCKAWRSLISDPHFAKLQLAHNCHRFLFFTLPLGSVDTEGFGDDHDLDSVKRLEYPAAEEGSWLCLCLFCGGGPSTPYLDVWKLNEYGVKSSWTRLFSENKCTIPDMRFRGEALYYTKSGKIVLDYIEHFLMLYDPKENTWEMFSLQDVGECYRVAMYVESLILPDWHCPTVA</sequence>
<dbReference type="InterPro" id="IPR036047">
    <property type="entry name" value="F-box-like_dom_sf"/>
</dbReference>
<dbReference type="Proteomes" id="UP001472677">
    <property type="component" value="Unassembled WGS sequence"/>
</dbReference>
<reference evidence="2 3" key="1">
    <citation type="journal article" date="2024" name="G3 (Bethesda)">
        <title>Genome assembly of Hibiscus sabdariffa L. provides insights into metabolisms of medicinal natural products.</title>
        <authorList>
            <person name="Kim T."/>
        </authorList>
    </citation>
    <scope>NUCLEOTIDE SEQUENCE [LARGE SCALE GENOMIC DNA]</scope>
    <source>
        <strain evidence="2">TK-2024</strain>
        <tissue evidence="2">Old leaves</tissue>
    </source>
</reference>
<dbReference type="InterPro" id="IPR001810">
    <property type="entry name" value="F-box_dom"/>
</dbReference>
<dbReference type="SMART" id="SM00256">
    <property type="entry name" value="FBOX"/>
    <property type="match status" value="1"/>
</dbReference>
<proteinExistence type="predicted"/>
<dbReference type="SUPFAM" id="SSF81383">
    <property type="entry name" value="F-box domain"/>
    <property type="match status" value="1"/>
</dbReference>
<evidence type="ECO:0000259" key="1">
    <source>
        <dbReference type="PROSITE" id="PS50181"/>
    </source>
</evidence>
<dbReference type="Pfam" id="PF00646">
    <property type="entry name" value="F-box"/>
    <property type="match status" value="1"/>
</dbReference>
<protein>
    <recommendedName>
        <fullName evidence="1">F-box domain-containing protein</fullName>
    </recommendedName>
</protein>
<dbReference type="PROSITE" id="PS50181">
    <property type="entry name" value="FBOX"/>
    <property type="match status" value="1"/>
</dbReference>
<accession>A0ABR2CIZ0</accession>
<dbReference type="PANTHER" id="PTHR31672">
    <property type="entry name" value="BNACNNG10540D PROTEIN"/>
    <property type="match status" value="1"/>
</dbReference>